<keyword evidence="1" id="KW-0472">Membrane</keyword>
<reference evidence="2 3" key="1">
    <citation type="submission" date="2018-03" db="EMBL/GenBank/DDBJ databases">
        <title>Genomic Encyclopedia of Archaeal and Bacterial Type Strains, Phase II (KMG-II): from individual species to whole genera.</title>
        <authorList>
            <person name="Goeker M."/>
        </authorList>
    </citation>
    <scope>NUCLEOTIDE SEQUENCE [LARGE SCALE GENOMIC DNA]</scope>
    <source>
        <strain evidence="2 3">DSM 28057</strain>
    </source>
</reference>
<dbReference type="OrthoDB" id="9811974at2"/>
<feature type="transmembrane region" description="Helical" evidence="1">
    <location>
        <begin position="197"/>
        <end position="216"/>
    </location>
</feature>
<dbReference type="RefSeq" id="WP_106565814.1">
    <property type="nucleotide sequence ID" value="NZ_JAUVYL010000073.1"/>
</dbReference>
<feature type="transmembrane region" description="Helical" evidence="1">
    <location>
        <begin position="39"/>
        <end position="55"/>
    </location>
</feature>
<feature type="transmembrane region" description="Helical" evidence="1">
    <location>
        <begin position="228"/>
        <end position="250"/>
    </location>
</feature>
<evidence type="ECO:0000313" key="3">
    <source>
        <dbReference type="Proteomes" id="UP000240708"/>
    </source>
</evidence>
<evidence type="ECO:0008006" key="4">
    <source>
        <dbReference type="Google" id="ProtNLM"/>
    </source>
</evidence>
<dbReference type="Proteomes" id="UP000240708">
    <property type="component" value="Unassembled WGS sequence"/>
</dbReference>
<feature type="transmembrane region" description="Helical" evidence="1">
    <location>
        <begin position="324"/>
        <end position="346"/>
    </location>
</feature>
<feature type="transmembrane region" description="Helical" evidence="1">
    <location>
        <begin position="262"/>
        <end position="285"/>
    </location>
</feature>
<keyword evidence="3" id="KW-1185">Reference proteome</keyword>
<dbReference type="EMBL" id="PYGF01000001">
    <property type="protein sequence ID" value="PSL07763.1"/>
    <property type="molecule type" value="Genomic_DNA"/>
</dbReference>
<accession>A0A2P8EE98</accession>
<sequence length="369" mass="41751">MNSIKPIFLFPLVILGLIAGISGGGIRLGYTEFQIPEAAANHGIWMVGGFLGTLISLERAMVMKQRIWLLVPLICGMSVPLMMAGWTFPGKWTLLIASMGLLAIMYLQTLKHPALHQFIMSLGAVFWMAGNFVLIQTGLVAAATTWWIGFILFTIIGERLELSKFLPTPKWAKNALHGLLALFLIGIWTPFHQHGNWLMGASAIFISFWLLHFDMAKIASKKANQYKFIGIGLRVGYVWLTLNGIILLFFQNHIFYYDLYLHTFFLGFTFSMIWAHAPIILPMVLNIKESPYHLVIWPFWGFFQLTLLGRILSSIFEFPEMRKAFGVLNAWSILLIFVTMATIVISKNLRGKYIMRKASILSGNKEVQG</sequence>
<keyword evidence="1" id="KW-1133">Transmembrane helix</keyword>
<gene>
    <name evidence="2" type="ORF">CLV48_101701</name>
</gene>
<evidence type="ECO:0000313" key="2">
    <source>
        <dbReference type="EMBL" id="PSL07763.1"/>
    </source>
</evidence>
<name>A0A2P8EE98_9BACT</name>
<evidence type="ECO:0000256" key="1">
    <source>
        <dbReference type="SAM" id="Phobius"/>
    </source>
</evidence>
<comment type="caution">
    <text evidence="2">The sequence shown here is derived from an EMBL/GenBank/DDBJ whole genome shotgun (WGS) entry which is preliminary data.</text>
</comment>
<proteinExistence type="predicted"/>
<protein>
    <recommendedName>
        <fullName evidence="4">NnrS protein</fullName>
    </recommendedName>
</protein>
<feature type="transmembrane region" description="Helical" evidence="1">
    <location>
        <begin position="174"/>
        <end position="191"/>
    </location>
</feature>
<dbReference type="AlphaFoldDB" id="A0A2P8EE98"/>
<organism evidence="2 3">
    <name type="scientific">Cecembia rubra</name>
    <dbReference type="NCBI Taxonomy" id="1485585"/>
    <lineage>
        <taxon>Bacteria</taxon>
        <taxon>Pseudomonadati</taxon>
        <taxon>Bacteroidota</taxon>
        <taxon>Cytophagia</taxon>
        <taxon>Cytophagales</taxon>
        <taxon>Cyclobacteriaceae</taxon>
        <taxon>Cecembia</taxon>
    </lineage>
</organism>
<keyword evidence="1" id="KW-0812">Transmembrane</keyword>
<feature type="transmembrane region" description="Helical" evidence="1">
    <location>
        <begin position="67"/>
        <end position="86"/>
    </location>
</feature>
<feature type="transmembrane region" description="Helical" evidence="1">
    <location>
        <begin position="292"/>
        <end position="312"/>
    </location>
</feature>